<dbReference type="InterPro" id="IPR019474">
    <property type="entry name" value="Ub_conjug_fac_E4_core"/>
</dbReference>
<evidence type="ECO:0000313" key="19">
    <source>
        <dbReference type="EMBL" id="KAJ6219391.1"/>
    </source>
</evidence>
<evidence type="ECO:0000256" key="12">
    <source>
        <dbReference type="ARBA" id="ARBA00023242"/>
    </source>
</evidence>
<gene>
    <name evidence="19" type="ORF">RDWZM_005203</name>
</gene>
<comment type="pathway">
    <text evidence="4">Protein modification; protein ubiquitination.</text>
</comment>
<feature type="compositionally biased region" description="Basic and acidic residues" evidence="17">
    <location>
        <begin position="180"/>
        <end position="196"/>
    </location>
</feature>
<evidence type="ECO:0000256" key="4">
    <source>
        <dbReference type="ARBA" id="ARBA00004906"/>
    </source>
</evidence>
<feature type="region of interest" description="Disordered" evidence="17">
    <location>
        <begin position="113"/>
        <end position="213"/>
    </location>
</feature>
<dbReference type="AlphaFoldDB" id="A0A9Q0M4Z8"/>
<evidence type="ECO:0000256" key="5">
    <source>
        <dbReference type="ARBA" id="ARBA00007434"/>
    </source>
</evidence>
<accession>A0A9Q0M4Z8</accession>
<comment type="function">
    <text evidence="13">Ubiquitin-protein ligase that probably functions as an E3 ligase in conjunction with specific E1 and E2 ligases. May also function as an E4 ligase mediating the assembly of polyubiquitin chains on substrates ubiquitinated by another E3 ubiquitin ligase. May regulate myosin assembly in striated muscles together with STUB1 and VCP/p97 by targeting myosin chaperone UNC45B for proteasomal degradation.</text>
</comment>
<name>A0A9Q0M4Z8_BLOTA</name>
<dbReference type="Gene3D" id="3.30.40.10">
    <property type="entry name" value="Zinc/RING finger domain, C3HC4 (zinc finger)"/>
    <property type="match status" value="1"/>
</dbReference>
<evidence type="ECO:0000259" key="18">
    <source>
        <dbReference type="PROSITE" id="PS51698"/>
    </source>
</evidence>
<evidence type="ECO:0000313" key="20">
    <source>
        <dbReference type="Proteomes" id="UP001142055"/>
    </source>
</evidence>
<feature type="domain" description="U-box" evidence="18">
    <location>
        <begin position="1141"/>
        <end position="1214"/>
    </location>
</feature>
<dbReference type="GO" id="GO:0000209">
    <property type="term" value="P:protein polyubiquitination"/>
    <property type="evidence" value="ECO:0007669"/>
    <property type="project" value="TreeGrafter"/>
</dbReference>
<keyword evidence="8" id="KW-0597">Phosphoprotein</keyword>
<dbReference type="SUPFAM" id="SSF57850">
    <property type="entry name" value="RING/U-box"/>
    <property type="match status" value="1"/>
</dbReference>
<dbReference type="GO" id="GO:0000151">
    <property type="term" value="C:ubiquitin ligase complex"/>
    <property type="evidence" value="ECO:0007669"/>
    <property type="project" value="InterPro"/>
</dbReference>
<keyword evidence="10" id="KW-0833">Ubl conjugation pathway</keyword>
<feature type="compositionally biased region" description="Polar residues" evidence="17">
    <location>
        <begin position="197"/>
        <end position="207"/>
    </location>
</feature>
<keyword evidence="11" id="KW-0007">Acetylation</keyword>
<dbReference type="EMBL" id="JAPWDV010000002">
    <property type="protein sequence ID" value="KAJ6219391.1"/>
    <property type="molecule type" value="Genomic_DNA"/>
</dbReference>
<dbReference type="SMART" id="SM00504">
    <property type="entry name" value="Ubox"/>
    <property type="match status" value="1"/>
</dbReference>
<dbReference type="Pfam" id="PF10408">
    <property type="entry name" value="Ufd2P_core"/>
    <property type="match status" value="1"/>
</dbReference>
<dbReference type="PANTHER" id="PTHR13931">
    <property type="entry name" value="UBIQUITINATION FACTOR E4"/>
    <property type="match status" value="1"/>
</dbReference>
<dbReference type="GO" id="GO:0006511">
    <property type="term" value="P:ubiquitin-dependent protein catabolic process"/>
    <property type="evidence" value="ECO:0007669"/>
    <property type="project" value="InterPro"/>
</dbReference>
<evidence type="ECO:0000256" key="6">
    <source>
        <dbReference type="ARBA" id="ARBA00012483"/>
    </source>
</evidence>
<proteinExistence type="inferred from homology"/>
<dbReference type="PROSITE" id="PS51698">
    <property type="entry name" value="U_BOX"/>
    <property type="match status" value="1"/>
</dbReference>
<dbReference type="OrthoDB" id="20295at2759"/>
<evidence type="ECO:0000256" key="11">
    <source>
        <dbReference type="ARBA" id="ARBA00022990"/>
    </source>
</evidence>
<keyword evidence="9" id="KW-0808">Transferase</keyword>
<keyword evidence="12" id="KW-0539">Nucleus</keyword>
<feature type="compositionally biased region" description="Basic and acidic residues" evidence="17">
    <location>
        <begin position="116"/>
        <end position="133"/>
    </location>
</feature>
<evidence type="ECO:0000256" key="13">
    <source>
        <dbReference type="ARBA" id="ARBA00056267"/>
    </source>
</evidence>
<dbReference type="EC" id="2.3.2.27" evidence="6"/>
<comment type="catalytic activity">
    <reaction evidence="1">
        <text>S-ubiquitinyl-[E2 ubiquitin-conjugating enzyme]-L-cysteine + [acceptor protein]-L-lysine = [E2 ubiquitin-conjugating enzyme]-L-cysteine + N(6)-ubiquitinyl-[acceptor protein]-L-lysine.</text>
        <dbReference type="EC" id="2.3.2.27"/>
    </reaction>
</comment>
<sequence length="1223" mass="141045">MDSNNQESDPTKNPNQLANGYVNESASTSHSVDESMPTMLPTPTELTPEELRRKRLARLASILNNNTINPSSTINIDEQAAKTLQYSTTSTINCDTILSSTSASNANKVDSIMAKPNDESKSSEDESSTKYDATENAEDVSLNIDCKPSDSDDGSYTKMDVDMSNTEDRRLDSGIENMDIDSHLDEKRENLKRQRDSSNSLEQTNGKPTLLDHQQIENPISSKYPTNSISSEILNLISKIFSINLSNKTDTNQVSIDLKCLGSNLNASEDYKNIVQFILMEIITTLLDEALNYDDCLAYFNKLNTVTSESPSNASFVSTSSILSHRNRHILAFAYICDSYNRVFTEERISPEKCCEIITFRDLLTTIRNQCISHAVFVLVQSEDSSLNNFILKMMYDGVDPSGFMSGIISTTYQNSIEDFRKVFPPILNLLWLDMQRYCSISNDDHRKPLQVLHDLCKVSVGKFNYPIGELITEMDIWVPEQLTDSSGREISKISFMAPFLRLSLFAEDDPLIVLKYFPTKHDNETVKAISLTLQTSLEKLRVDLFHPLFYSLLISKKTRERTLKFFTEALVRNKNRAQLQSDERVLAGDGFFINLTNILQLLSVNIKRDKIDPYYPFHPQNQLMVKKDDSRIKFNSNDADKWLTELSSKPGFQWEDVSFSTECFFQTMYALHLSVIPCQRKYVRRLRVIRELGRIIETFAQSDQQTSTAQGRIRRCKEQMLKYHKAKLCAEAGLLDERFLGRCVAFYNQFINFLFKVLNCDTHLSVELPLSEEVPPLFASFPDWYIEDIAEFYLFVIQYYHNVLEQPTNPAFDSLNMGNLIVFIITIICSPNYINNPYLTAKFIEIVYMSSPLVNSQQNRILAAFHNKIVSHPLAESQLVRSLMKFYTDIETTGSSSEFYDKFTIRYHISIIFKSFWKNSMQKLAIINESENTKSFVKFINMLMNDTTFLLDESMVSLKRIHEVKEDMNDQEKWNRQTREQQENRERQLAHDERQCRSYLTLAVETVDMLFYLTQTVQKPFLVSELVDRLAAMLNYNLLQLCGKKCKTLKVPNPDKYGWDPKYLLDKITDIYLHLKSKKFYQAIANDERSYSKELFESAASKMSKINMKAQYKIESFLQIMSEVEIILTNKRQQEIDFSDAPEHFKDPLMDTIMEDPVLLPSGTVMDRPIIIRHLLNASTDPFNRLPLTEDMLITDDKLREEIQRWKESKLKQTSGKDLPKQ</sequence>
<dbReference type="InterPro" id="IPR013083">
    <property type="entry name" value="Znf_RING/FYVE/PHD"/>
</dbReference>
<comment type="caution">
    <text evidence="19">The sequence shown here is derived from an EMBL/GenBank/DDBJ whole genome shotgun (WGS) entry which is preliminary data.</text>
</comment>
<dbReference type="CDD" id="cd16658">
    <property type="entry name" value="RING-Ubox_UBE4B"/>
    <property type="match status" value="1"/>
</dbReference>
<comment type="similarity">
    <text evidence="5">Belongs to the ubiquitin conjugation factor E4 family.</text>
</comment>
<dbReference type="GO" id="GO:0005634">
    <property type="term" value="C:nucleus"/>
    <property type="evidence" value="ECO:0007669"/>
    <property type="project" value="UniProtKB-SubCell"/>
</dbReference>
<keyword evidence="7" id="KW-0963">Cytoplasm</keyword>
<organism evidence="19 20">
    <name type="scientific">Blomia tropicalis</name>
    <name type="common">Mite</name>
    <dbReference type="NCBI Taxonomy" id="40697"/>
    <lineage>
        <taxon>Eukaryota</taxon>
        <taxon>Metazoa</taxon>
        <taxon>Ecdysozoa</taxon>
        <taxon>Arthropoda</taxon>
        <taxon>Chelicerata</taxon>
        <taxon>Arachnida</taxon>
        <taxon>Acari</taxon>
        <taxon>Acariformes</taxon>
        <taxon>Sarcoptiformes</taxon>
        <taxon>Astigmata</taxon>
        <taxon>Glycyphagoidea</taxon>
        <taxon>Echimyopodidae</taxon>
        <taxon>Blomia</taxon>
    </lineage>
</organism>
<dbReference type="Pfam" id="PF04564">
    <property type="entry name" value="U-box"/>
    <property type="match status" value="1"/>
</dbReference>
<evidence type="ECO:0000256" key="2">
    <source>
        <dbReference type="ARBA" id="ARBA00004123"/>
    </source>
</evidence>
<evidence type="ECO:0000256" key="16">
    <source>
        <dbReference type="ARBA" id="ARBA00083610"/>
    </source>
</evidence>
<protein>
    <recommendedName>
        <fullName evidence="14">Ubiquitin conjugation factor E4 B</fullName>
        <ecNumber evidence="6">2.3.2.27</ecNumber>
    </recommendedName>
    <alternativeName>
        <fullName evidence="16">RING-type E3 ubiquitin transferase E4 B</fullName>
    </alternativeName>
    <alternativeName>
        <fullName evidence="15">Ubiquitin fusion degradation protein 2</fullName>
    </alternativeName>
</protein>
<evidence type="ECO:0000256" key="8">
    <source>
        <dbReference type="ARBA" id="ARBA00022553"/>
    </source>
</evidence>
<keyword evidence="20" id="KW-1185">Reference proteome</keyword>
<dbReference type="InterPro" id="IPR045132">
    <property type="entry name" value="UBE4"/>
</dbReference>
<dbReference type="GO" id="GO:0036503">
    <property type="term" value="P:ERAD pathway"/>
    <property type="evidence" value="ECO:0007669"/>
    <property type="project" value="InterPro"/>
</dbReference>
<evidence type="ECO:0000256" key="17">
    <source>
        <dbReference type="SAM" id="MobiDB-lite"/>
    </source>
</evidence>
<evidence type="ECO:0000256" key="9">
    <source>
        <dbReference type="ARBA" id="ARBA00022679"/>
    </source>
</evidence>
<dbReference type="GO" id="GO:0034450">
    <property type="term" value="F:ubiquitin-ubiquitin ligase activity"/>
    <property type="evidence" value="ECO:0007669"/>
    <property type="project" value="InterPro"/>
</dbReference>
<dbReference type="FunFam" id="3.30.40.10:FF:000060">
    <property type="entry name" value="ubiquitin conjugation factor E4 B"/>
    <property type="match status" value="1"/>
</dbReference>
<feature type="compositionally biased region" description="Polar residues" evidence="17">
    <location>
        <begin position="1"/>
        <end position="30"/>
    </location>
</feature>
<dbReference type="GO" id="GO:0005737">
    <property type="term" value="C:cytoplasm"/>
    <property type="evidence" value="ECO:0007669"/>
    <property type="project" value="UniProtKB-SubCell"/>
</dbReference>
<dbReference type="Proteomes" id="UP001142055">
    <property type="component" value="Chromosome 2"/>
</dbReference>
<evidence type="ECO:0000256" key="3">
    <source>
        <dbReference type="ARBA" id="ARBA00004496"/>
    </source>
</evidence>
<dbReference type="PANTHER" id="PTHR13931:SF2">
    <property type="entry name" value="UBIQUITIN CONJUGATION FACTOR E4 B"/>
    <property type="match status" value="1"/>
</dbReference>
<feature type="compositionally biased region" description="Low complexity" evidence="17">
    <location>
        <begin position="36"/>
        <end position="46"/>
    </location>
</feature>
<evidence type="ECO:0000256" key="15">
    <source>
        <dbReference type="ARBA" id="ARBA00081821"/>
    </source>
</evidence>
<feature type="region of interest" description="Disordered" evidence="17">
    <location>
        <begin position="1"/>
        <end position="48"/>
    </location>
</feature>
<feature type="region of interest" description="Disordered" evidence="17">
    <location>
        <begin position="970"/>
        <end position="990"/>
    </location>
</feature>
<evidence type="ECO:0000256" key="1">
    <source>
        <dbReference type="ARBA" id="ARBA00000900"/>
    </source>
</evidence>
<reference evidence="19" key="1">
    <citation type="submission" date="2022-12" db="EMBL/GenBank/DDBJ databases">
        <title>Genome assemblies of Blomia tropicalis.</title>
        <authorList>
            <person name="Cui Y."/>
        </authorList>
    </citation>
    <scope>NUCLEOTIDE SEQUENCE</scope>
    <source>
        <tissue evidence="19">Adult mites</tissue>
    </source>
</reference>
<dbReference type="OMA" id="RCKEQML"/>
<dbReference type="InterPro" id="IPR003613">
    <property type="entry name" value="Ubox_domain"/>
</dbReference>
<evidence type="ECO:0000256" key="7">
    <source>
        <dbReference type="ARBA" id="ARBA00022490"/>
    </source>
</evidence>
<comment type="subcellular location">
    <subcellularLocation>
        <location evidence="3">Cytoplasm</location>
    </subcellularLocation>
    <subcellularLocation>
        <location evidence="2">Nucleus</location>
    </subcellularLocation>
</comment>
<evidence type="ECO:0000256" key="10">
    <source>
        <dbReference type="ARBA" id="ARBA00022786"/>
    </source>
</evidence>
<evidence type="ECO:0000256" key="14">
    <source>
        <dbReference type="ARBA" id="ARBA00072779"/>
    </source>
</evidence>